<evidence type="ECO:0000313" key="3">
    <source>
        <dbReference type="EMBL" id="CEL64681.1"/>
    </source>
</evidence>
<reference evidence="2" key="2">
    <citation type="submission" date="2011-03" db="EMBL/GenBank/DDBJ databases">
        <title>Comparative genomics and transcriptomics of Neospora caninum and Toxoplasma gondii.</title>
        <authorList>
            <person name="Reid A.J."/>
            <person name="Sohal A."/>
            <person name="Harris D."/>
            <person name="Quail M."/>
            <person name="Sanders M."/>
            <person name="Berriman M."/>
            <person name="Wastling J.M."/>
            <person name="Pain A."/>
        </authorList>
    </citation>
    <scope>NUCLEOTIDE SEQUENCE</scope>
    <source>
        <strain evidence="2">Liverpool</strain>
    </source>
</reference>
<sequence>MERTADNAAPLEQTVAQEEVRASKPQVMDENSAEAANKQEAAQSVQDVSANDIQKFLADQSPASAKRLIFSATKTTTTRTMSKTVSESVSHKQTKEVFTAANMAHMGWKASKEAFLAHSSSFASQNDATETEIARFVPSVQVVDLPLDLVYTVPEVKTRMVNYTFECPARGYSRLVPRAFPVDTPFIVPQYEDVRVPVVMSQTFVPELQETSKVVQVPVARYVPKLVPVDVFVPRPVAIPIKAGEVTQVTKNTVISEDLMHQLSVEMNPHLQALNKFNAQQAQAMDSLVNKANELATQMDCPPPAPERIEVNEKACGVIPVVDEQGNKQLKIDLGGKDPRSVEMVFKRLHDDADTSKSVEETVQLTEDIILCVHRDLNGGRLDTFPSGNAGIPMIFRAPDEKQGFSACPGSNGLPEPAPLRSLTNDMSLVSASAEAQNDSSATTTGESVPAALGAEEATTAVPIAA</sequence>
<evidence type="ECO:0000313" key="2">
    <source>
        <dbReference type="EMBL" id="CBZ50086.1"/>
    </source>
</evidence>
<feature type="region of interest" description="Disordered" evidence="1">
    <location>
        <begin position="1"/>
        <end position="43"/>
    </location>
</feature>
<dbReference type="GeneID" id="13446144"/>
<reference evidence="4" key="3">
    <citation type="journal article" date="2012" name="PLoS Pathog.">
        <title>Comparative genomics of the apicomplexan parasites Toxoplasma gondii and Neospora caninum: Coccidia differing in host range and transmission strategy.</title>
        <authorList>
            <person name="Reid A.J."/>
            <person name="Vermont S.J."/>
            <person name="Cotton J.A."/>
            <person name="Harris D."/>
            <person name="Hill-Cawthorne G.A."/>
            <person name="Konen-Waisman S."/>
            <person name="Latham S.M."/>
            <person name="Mourier T."/>
            <person name="Norton R."/>
            <person name="Quail M.A."/>
            <person name="Sanders M."/>
            <person name="Shanmugam D."/>
            <person name="Sohal A."/>
            <person name="Wasmuth J.D."/>
            <person name="Brunk B."/>
            <person name="Grigg M.E."/>
            <person name="Howard J.C."/>
            <person name="Parkinson J."/>
            <person name="Roos D.S."/>
            <person name="Trees A.J."/>
            <person name="Berriman M."/>
            <person name="Pain A."/>
            <person name="Wastling J.M."/>
        </authorList>
    </citation>
    <scope>NUCLEOTIDE SEQUENCE [LARGE SCALE GENOMIC DNA]</scope>
    <source>
        <strain evidence="4">Liverpool</strain>
    </source>
</reference>
<reference evidence="3" key="4">
    <citation type="journal article" date="2015" name="PLoS ONE">
        <title>Comprehensive Evaluation of Toxoplasma gondii VEG and Neospora caninum LIV Genomes with Tachyzoite Stage Transcriptome and Proteome Defines Novel Transcript Features.</title>
        <authorList>
            <person name="Ramaprasad A."/>
            <person name="Mourier T."/>
            <person name="Naeem R."/>
            <person name="Malas T.B."/>
            <person name="Moussa E."/>
            <person name="Panigrahi A."/>
            <person name="Vermont S.J."/>
            <person name="Otto T.D."/>
            <person name="Wastling J."/>
            <person name="Pain A."/>
        </authorList>
    </citation>
    <scope>NUCLEOTIDE SEQUENCE</scope>
    <source>
        <strain evidence="3">Liverpool</strain>
    </source>
</reference>
<keyword evidence="4" id="KW-1185">Reference proteome</keyword>
<dbReference type="AlphaFoldDB" id="F0V8P5"/>
<name>F0V8P5_NEOCL</name>
<evidence type="ECO:0000256" key="1">
    <source>
        <dbReference type="SAM" id="MobiDB-lite"/>
    </source>
</evidence>
<organism evidence="2 4">
    <name type="scientific">Neospora caninum (strain Liverpool)</name>
    <dbReference type="NCBI Taxonomy" id="572307"/>
    <lineage>
        <taxon>Eukaryota</taxon>
        <taxon>Sar</taxon>
        <taxon>Alveolata</taxon>
        <taxon>Apicomplexa</taxon>
        <taxon>Conoidasida</taxon>
        <taxon>Coccidia</taxon>
        <taxon>Eucoccidiorida</taxon>
        <taxon>Eimeriorina</taxon>
        <taxon>Sarcocystidae</taxon>
        <taxon>Neospora</taxon>
    </lineage>
</organism>
<accession>F0V8P5</accession>
<dbReference type="EMBL" id="LN714476">
    <property type="protein sequence ID" value="CEL64681.1"/>
    <property type="molecule type" value="Genomic_DNA"/>
</dbReference>
<feature type="region of interest" description="Disordered" evidence="1">
    <location>
        <begin position="432"/>
        <end position="466"/>
    </location>
</feature>
<evidence type="ECO:0000313" key="4">
    <source>
        <dbReference type="Proteomes" id="UP000007494"/>
    </source>
</evidence>
<feature type="compositionally biased region" description="Polar residues" evidence="1">
    <location>
        <begin position="432"/>
        <end position="447"/>
    </location>
</feature>
<dbReference type="OrthoDB" id="329849at2759"/>
<dbReference type="VEuPathDB" id="ToxoDB:NCLIV_005620"/>
<proteinExistence type="predicted"/>
<dbReference type="OMA" id="PMIFRAP"/>
<dbReference type="RefSeq" id="XP_003880121.1">
    <property type="nucleotide sequence ID" value="XM_003880072.1"/>
</dbReference>
<dbReference type="InParanoid" id="F0V8P5"/>
<dbReference type="Proteomes" id="UP000007494">
    <property type="component" value="Chromosome II"/>
</dbReference>
<protein>
    <submittedName>
        <fullName evidence="3">Articulin 4, putative</fullName>
    </submittedName>
    <submittedName>
        <fullName evidence="2">Putative articulin 4</fullName>
    </submittedName>
</protein>
<dbReference type="eggNOG" id="ENOG502SVZI">
    <property type="taxonomic scope" value="Eukaryota"/>
</dbReference>
<reference evidence="2" key="1">
    <citation type="submission" date="2011-02" db="EMBL/GenBank/DDBJ databases">
        <authorList>
            <person name="Aslett M."/>
        </authorList>
    </citation>
    <scope>NUCLEOTIDE SEQUENCE</scope>
    <source>
        <strain evidence="2">Liverpool</strain>
    </source>
</reference>
<dbReference type="EMBL" id="FR823382">
    <property type="protein sequence ID" value="CBZ50086.1"/>
    <property type="molecule type" value="Genomic_DNA"/>
</dbReference>
<gene>
    <name evidence="3" type="ORF">BN1204_005620</name>
    <name evidence="2" type="ORF">NCLIV_005620</name>
</gene>